<dbReference type="OrthoDB" id="8576060at2"/>
<keyword evidence="4 5" id="KW-0472">Membrane</keyword>
<dbReference type="PANTHER" id="PTHR37422:SF17">
    <property type="entry name" value="O-ANTIGEN LIGASE"/>
    <property type="match status" value="1"/>
</dbReference>
<keyword evidence="3 5" id="KW-1133">Transmembrane helix</keyword>
<evidence type="ECO:0000256" key="2">
    <source>
        <dbReference type="ARBA" id="ARBA00022692"/>
    </source>
</evidence>
<evidence type="ECO:0000256" key="3">
    <source>
        <dbReference type="ARBA" id="ARBA00022989"/>
    </source>
</evidence>
<feature type="transmembrane region" description="Helical" evidence="5">
    <location>
        <begin position="203"/>
        <end position="222"/>
    </location>
</feature>
<evidence type="ECO:0000259" key="6">
    <source>
        <dbReference type="Pfam" id="PF04932"/>
    </source>
</evidence>
<dbReference type="RefSeq" id="WP_086620476.1">
    <property type="nucleotide sequence ID" value="NZ_CP021323.1"/>
</dbReference>
<proteinExistence type="predicted"/>
<dbReference type="AlphaFoldDB" id="A0A2Z2H3I4"/>
<dbReference type="Pfam" id="PF04932">
    <property type="entry name" value="Wzy_C"/>
    <property type="match status" value="1"/>
</dbReference>
<dbReference type="InterPro" id="IPR007016">
    <property type="entry name" value="O-antigen_ligase-rel_domated"/>
</dbReference>
<accession>A0A2Z2H3I4</accession>
<feature type="transmembrane region" description="Helical" evidence="5">
    <location>
        <begin position="260"/>
        <end position="279"/>
    </location>
</feature>
<evidence type="ECO:0000256" key="4">
    <source>
        <dbReference type="ARBA" id="ARBA00023136"/>
    </source>
</evidence>
<keyword evidence="8" id="KW-1185">Reference proteome</keyword>
<dbReference type="InterPro" id="IPR051533">
    <property type="entry name" value="WaaL-like"/>
</dbReference>
<evidence type="ECO:0000313" key="8">
    <source>
        <dbReference type="Proteomes" id="UP000250025"/>
    </source>
</evidence>
<dbReference type="EMBL" id="CP021323">
    <property type="protein sequence ID" value="ARS51769.1"/>
    <property type="molecule type" value="Genomic_DNA"/>
</dbReference>
<dbReference type="Proteomes" id="UP000250025">
    <property type="component" value="Chromosome"/>
</dbReference>
<feature type="transmembrane region" description="Helical" evidence="5">
    <location>
        <begin position="228"/>
        <end position="248"/>
    </location>
</feature>
<feature type="transmembrane region" description="Helical" evidence="5">
    <location>
        <begin position="431"/>
        <end position="449"/>
    </location>
</feature>
<feature type="domain" description="O-antigen ligase-related" evidence="6">
    <location>
        <begin position="212"/>
        <end position="385"/>
    </location>
</feature>
<name>A0A2Z2H3I4_9GAMM</name>
<feature type="transmembrane region" description="Helical" evidence="5">
    <location>
        <begin position="169"/>
        <end position="191"/>
    </location>
</feature>
<feature type="transmembrane region" description="Helical" evidence="5">
    <location>
        <begin position="372"/>
        <end position="396"/>
    </location>
</feature>
<dbReference type="GO" id="GO:0016020">
    <property type="term" value="C:membrane"/>
    <property type="evidence" value="ECO:0007669"/>
    <property type="project" value="UniProtKB-SubCell"/>
</dbReference>
<keyword evidence="2 5" id="KW-0812">Transmembrane</keyword>
<protein>
    <recommendedName>
        <fullName evidence="6">O-antigen ligase-related domain-containing protein</fullName>
    </recommendedName>
</protein>
<evidence type="ECO:0000313" key="7">
    <source>
        <dbReference type="EMBL" id="ARS51769.1"/>
    </source>
</evidence>
<dbReference type="KEGG" id="kus:B9G99_01710"/>
<dbReference type="PANTHER" id="PTHR37422">
    <property type="entry name" value="TEICHURONIC ACID BIOSYNTHESIS PROTEIN TUAE"/>
    <property type="match status" value="1"/>
</dbReference>
<feature type="transmembrane region" description="Helical" evidence="5">
    <location>
        <begin position="19"/>
        <end position="37"/>
    </location>
</feature>
<comment type="subcellular location">
    <subcellularLocation>
        <location evidence="1">Membrane</location>
        <topology evidence="1">Multi-pass membrane protein</topology>
    </subcellularLocation>
</comment>
<feature type="transmembrane region" description="Helical" evidence="5">
    <location>
        <begin position="111"/>
        <end position="144"/>
    </location>
</feature>
<feature type="transmembrane region" description="Helical" evidence="5">
    <location>
        <begin position="44"/>
        <end position="59"/>
    </location>
</feature>
<feature type="transmembrane region" description="Helical" evidence="5">
    <location>
        <begin position="408"/>
        <end position="425"/>
    </location>
</feature>
<evidence type="ECO:0000256" key="5">
    <source>
        <dbReference type="SAM" id="Phobius"/>
    </source>
</evidence>
<feature type="transmembrane region" description="Helical" evidence="5">
    <location>
        <begin position="71"/>
        <end position="90"/>
    </location>
</feature>
<sequence>MIVFPSPVPAWNYNATTRWCHRIGVVALLLYMFTWLVSLEATRAFESLLVPLYLVALLSQPGRGRAFGDPLWILLAIWLALQLVTLPAAIQMFPDYARDEVRSMRQLSKVFMILPIAWFMAGNIRIALWTLTALILGMVLGAVFTGQDMETLVRFVQEGKRPTLGFKNWQHAGVCAGGILIAQACFARRFLQESADYQVTLKWLARLGFVAVAGLSLFAWAITMTRASWLGVIVVALLALAGLLVMIMRGHIKSPRLLKQILLSGLVFAVIAVALGALYGDQIATRVFKEHDVILEVLRGDLRNVPFSSIGFRIHAWHYGLQLVAEQPWFGWGPKSHIPLLLQSTNPVGDTTLGAIADTYNLRHFHNSMMSLLIANGVLGLAVWIALTITVGLSTWKSWRRGDMPNDMAIFVALFFVFWFIVNLFESYMNYRTGVYWIGAVGGMAYTFGMRRRLARYIQPPPDRFYR</sequence>
<reference evidence="7 8" key="1">
    <citation type="journal article" date="2017" name="Int. J. Syst. Evol. Microbiol.">
        <title>Kushneria konosiri sp. nov., isolated from the Korean salt-fermented seafood Daemi-jeot.</title>
        <authorList>
            <person name="Yun J.H."/>
            <person name="Park S.K."/>
            <person name="Lee J.Y."/>
            <person name="Jung M.J."/>
            <person name="Bae J.W."/>
        </authorList>
    </citation>
    <scope>NUCLEOTIDE SEQUENCE [LARGE SCALE GENOMIC DNA]</scope>
    <source>
        <strain evidence="7 8">X49</strain>
    </source>
</reference>
<organism evidence="7 8">
    <name type="scientific">Kushneria konosiri</name>
    <dbReference type="NCBI Taxonomy" id="698828"/>
    <lineage>
        <taxon>Bacteria</taxon>
        <taxon>Pseudomonadati</taxon>
        <taxon>Pseudomonadota</taxon>
        <taxon>Gammaproteobacteria</taxon>
        <taxon>Oceanospirillales</taxon>
        <taxon>Halomonadaceae</taxon>
        <taxon>Kushneria</taxon>
    </lineage>
</organism>
<gene>
    <name evidence="7" type="ORF">B9G99_01710</name>
</gene>
<evidence type="ECO:0000256" key="1">
    <source>
        <dbReference type="ARBA" id="ARBA00004141"/>
    </source>
</evidence>